<sequence length="112" mass="12030">MHLTVGVDVTPRTRHTVVTVSGELDTDTSPLVAQATKELVRGGRTLVLDLEAVTFIDASALSMLLALRHRARAHGTTLRLRAVPAQAQHLLELTGTGHLFTYCHCPAPARSA</sequence>
<proteinExistence type="inferred from homology"/>
<dbReference type="PROSITE" id="PS50801">
    <property type="entry name" value="STAS"/>
    <property type="match status" value="1"/>
</dbReference>
<dbReference type="SUPFAM" id="SSF52091">
    <property type="entry name" value="SpoIIaa-like"/>
    <property type="match status" value="1"/>
</dbReference>
<dbReference type="NCBIfam" id="TIGR00377">
    <property type="entry name" value="ant_ant_sig"/>
    <property type="match status" value="1"/>
</dbReference>
<keyword evidence="5" id="KW-1185">Reference proteome</keyword>
<comment type="similarity">
    <text evidence="1 2">Belongs to the anti-sigma-factor antagonist family.</text>
</comment>
<evidence type="ECO:0000256" key="1">
    <source>
        <dbReference type="ARBA" id="ARBA00009013"/>
    </source>
</evidence>
<dbReference type="Proteomes" id="UP001610631">
    <property type="component" value="Unassembled WGS sequence"/>
</dbReference>
<dbReference type="InterPro" id="IPR002645">
    <property type="entry name" value="STAS_dom"/>
</dbReference>
<name>A0ABW7P8E9_9ACTN</name>
<evidence type="ECO:0000256" key="2">
    <source>
        <dbReference type="RuleBase" id="RU003749"/>
    </source>
</evidence>
<dbReference type="InterPro" id="IPR036513">
    <property type="entry name" value="STAS_dom_sf"/>
</dbReference>
<dbReference type="RefSeq" id="WP_395508552.1">
    <property type="nucleotide sequence ID" value="NZ_JBBDHD010000009.1"/>
</dbReference>
<dbReference type="Gene3D" id="3.30.750.24">
    <property type="entry name" value="STAS domain"/>
    <property type="match status" value="1"/>
</dbReference>
<gene>
    <name evidence="4" type="ORF">WDV06_05860</name>
</gene>
<accession>A0ABW7P8E9</accession>
<dbReference type="PANTHER" id="PTHR33495:SF2">
    <property type="entry name" value="ANTI-SIGMA FACTOR ANTAGONIST TM_1081-RELATED"/>
    <property type="match status" value="1"/>
</dbReference>
<dbReference type="PANTHER" id="PTHR33495">
    <property type="entry name" value="ANTI-SIGMA FACTOR ANTAGONIST TM_1081-RELATED-RELATED"/>
    <property type="match status" value="1"/>
</dbReference>
<comment type="caution">
    <text evidence="4">The sequence shown here is derived from an EMBL/GenBank/DDBJ whole genome shotgun (WGS) entry which is preliminary data.</text>
</comment>
<dbReference type="Pfam" id="PF01740">
    <property type="entry name" value="STAS"/>
    <property type="match status" value="1"/>
</dbReference>
<evidence type="ECO:0000313" key="4">
    <source>
        <dbReference type="EMBL" id="MFH7594619.1"/>
    </source>
</evidence>
<organism evidence="4 5">
    <name type="scientific">Streptomyces racemochromogenes</name>
    <dbReference type="NCBI Taxonomy" id="67353"/>
    <lineage>
        <taxon>Bacteria</taxon>
        <taxon>Bacillati</taxon>
        <taxon>Actinomycetota</taxon>
        <taxon>Actinomycetes</taxon>
        <taxon>Kitasatosporales</taxon>
        <taxon>Streptomycetaceae</taxon>
        <taxon>Streptomyces</taxon>
    </lineage>
</organism>
<reference evidence="4 5" key="1">
    <citation type="submission" date="2024-03" db="EMBL/GenBank/DDBJ databases">
        <title>Whole genome sequencing of Streptomyces racemochromogenes, to identify antimicrobial biosynthetic gene clusters.</title>
        <authorList>
            <person name="Suryawanshi P."/>
            <person name="Krishnaraj P.U."/>
            <person name="Arun Y.P."/>
            <person name="Suryawanshi M.P."/>
            <person name="Rakshit O."/>
        </authorList>
    </citation>
    <scope>NUCLEOTIDE SEQUENCE [LARGE SCALE GENOMIC DNA]</scope>
    <source>
        <strain evidence="4 5">AUDT626</strain>
    </source>
</reference>
<evidence type="ECO:0000313" key="5">
    <source>
        <dbReference type="Proteomes" id="UP001610631"/>
    </source>
</evidence>
<protein>
    <recommendedName>
        <fullName evidence="2">Anti-sigma factor antagonist</fullName>
    </recommendedName>
</protein>
<evidence type="ECO:0000259" key="3">
    <source>
        <dbReference type="PROSITE" id="PS50801"/>
    </source>
</evidence>
<dbReference type="CDD" id="cd07043">
    <property type="entry name" value="STAS_anti-anti-sigma_factors"/>
    <property type="match status" value="1"/>
</dbReference>
<dbReference type="InterPro" id="IPR003658">
    <property type="entry name" value="Anti-sigma_ant"/>
</dbReference>
<dbReference type="EMBL" id="JBBDHD010000009">
    <property type="protein sequence ID" value="MFH7594619.1"/>
    <property type="molecule type" value="Genomic_DNA"/>
</dbReference>
<feature type="domain" description="STAS" evidence="3">
    <location>
        <begin position="17"/>
        <end position="95"/>
    </location>
</feature>